<dbReference type="AlphaFoldDB" id="A0A1B8AJF8"/>
<reference evidence="2 3" key="1">
    <citation type="submission" date="2016-06" db="EMBL/GenBank/DDBJ databases">
        <title>Living apart together: crosstalk between the core and supernumerary genomes in a fungal plant pathogen.</title>
        <authorList>
            <person name="Vanheule A."/>
            <person name="Audenaert K."/>
            <person name="Warris S."/>
            <person name="Van De Geest H."/>
            <person name="Schijlen E."/>
            <person name="Hofte M."/>
            <person name="De Saeger S."/>
            <person name="Haesaert G."/>
            <person name="Waalwijk C."/>
            <person name="Van Der Lee T."/>
        </authorList>
    </citation>
    <scope>NUCLEOTIDE SEQUENCE [LARGE SCALE GENOMIC DNA]</scope>
    <source>
        <strain evidence="2 3">2516</strain>
    </source>
</reference>
<dbReference type="GO" id="GO:0006879">
    <property type="term" value="P:intracellular iron ion homeostasis"/>
    <property type="evidence" value="ECO:0007669"/>
    <property type="project" value="TreeGrafter"/>
</dbReference>
<protein>
    <recommendedName>
        <fullName evidence="4">Ferric reductase NAD binding domain-containing protein</fullName>
    </recommendedName>
</protein>
<dbReference type="Proteomes" id="UP000091967">
    <property type="component" value="Unassembled WGS sequence"/>
</dbReference>
<keyword evidence="3" id="KW-1185">Reference proteome</keyword>
<dbReference type="PANTHER" id="PTHR32361">
    <property type="entry name" value="FERRIC/CUPRIC REDUCTASE TRANSMEMBRANE COMPONENT"/>
    <property type="match status" value="1"/>
</dbReference>
<gene>
    <name evidence="2" type="ORF">FPOA_06950</name>
</gene>
<dbReference type="STRING" id="36050.A0A1B8AJF8"/>
<dbReference type="EMBL" id="LYXU01000003">
    <property type="protein sequence ID" value="OBS20597.1"/>
    <property type="molecule type" value="Genomic_DNA"/>
</dbReference>
<evidence type="ECO:0000313" key="2">
    <source>
        <dbReference type="EMBL" id="OBS20597.1"/>
    </source>
</evidence>
<organism evidence="2 3">
    <name type="scientific">Fusarium poae</name>
    <dbReference type="NCBI Taxonomy" id="36050"/>
    <lineage>
        <taxon>Eukaryota</taxon>
        <taxon>Fungi</taxon>
        <taxon>Dikarya</taxon>
        <taxon>Ascomycota</taxon>
        <taxon>Pezizomycotina</taxon>
        <taxon>Sordariomycetes</taxon>
        <taxon>Hypocreomycetidae</taxon>
        <taxon>Hypocreales</taxon>
        <taxon>Nectriaceae</taxon>
        <taxon>Fusarium</taxon>
    </lineage>
</organism>
<dbReference type="OMA" id="YVNDRIE"/>
<dbReference type="GO" id="GO:0000293">
    <property type="term" value="F:ferric-chelate reductase activity"/>
    <property type="evidence" value="ECO:0007669"/>
    <property type="project" value="TreeGrafter"/>
</dbReference>
<keyword evidence="1" id="KW-0813">Transport</keyword>
<dbReference type="GO" id="GO:0015677">
    <property type="term" value="P:copper ion import"/>
    <property type="evidence" value="ECO:0007669"/>
    <property type="project" value="TreeGrafter"/>
</dbReference>
<dbReference type="InterPro" id="IPR039261">
    <property type="entry name" value="FNR_nucleotide-bd"/>
</dbReference>
<evidence type="ECO:0000313" key="3">
    <source>
        <dbReference type="Proteomes" id="UP000091967"/>
    </source>
</evidence>
<comment type="caution">
    <text evidence="2">The sequence shown here is derived from an EMBL/GenBank/DDBJ whole genome shotgun (WGS) entry which is preliminary data.</text>
</comment>
<evidence type="ECO:0000256" key="1">
    <source>
        <dbReference type="ARBA" id="ARBA00022448"/>
    </source>
</evidence>
<sequence>MIASGFGIAAQLPYLKKLMHGYNSCKARTRRVHLVWKLQSLSLATAIEELLNAALVDDTLDDGYILMISTYIEDLHKIDNLSPRATVIKGSPDLKKIIQDEAEGKYIKRVQKEAKRRETMLVLVSASSQLGKETRQIIRNYVNDRIEVKELDYQLHD</sequence>
<dbReference type="GO" id="GO:0006826">
    <property type="term" value="P:iron ion transport"/>
    <property type="evidence" value="ECO:0007669"/>
    <property type="project" value="TreeGrafter"/>
</dbReference>
<proteinExistence type="predicted"/>
<name>A0A1B8AJF8_FUSPO</name>
<dbReference type="Gene3D" id="3.40.50.80">
    <property type="entry name" value="Nucleotide-binding domain of ferredoxin-NADP reductase (FNR) module"/>
    <property type="match status" value="1"/>
</dbReference>
<dbReference type="InterPro" id="IPR051410">
    <property type="entry name" value="Ferric/Cupric_Reductase"/>
</dbReference>
<accession>A0A1B8AJF8</accession>
<dbReference type="GO" id="GO:0005886">
    <property type="term" value="C:plasma membrane"/>
    <property type="evidence" value="ECO:0007669"/>
    <property type="project" value="TreeGrafter"/>
</dbReference>
<dbReference type="PANTHER" id="PTHR32361:SF26">
    <property type="entry name" value="FAD-BINDING 8 DOMAIN-CONTAINING PROTEIN-RELATED"/>
    <property type="match status" value="1"/>
</dbReference>
<evidence type="ECO:0008006" key="4">
    <source>
        <dbReference type="Google" id="ProtNLM"/>
    </source>
</evidence>